<comment type="caution">
    <text evidence="1">The sequence shown here is derived from an EMBL/GenBank/DDBJ whole genome shotgun (WGS) entry which is preliminary data.</text>
</comment>
<gene>
    <name evidence="1" type="ORF">K3G42_019024</name>
</gene>
<proteinExistence type="predicted"/>
<dbReference type="EMBL" id="CM037614">
    <property type="protein sequence ID" value="KAH8016522.1"/>
    <property type="molecule type" value="Genomic_DNA"/>
</dbReference>
<dbReference type="Proteomes" id="UP000827872">
    <property type="component" value="Linkage Group LG01"/>
</dbReference>
<name>A0ACB8GAC3_9SAUR</name>
<accession>A0ACB8GAC3</accession>
<sequence>MTSQGVDRSSPPTGISELSAQIFNYLANTFARLANSSTASGAAASFAATVMAPAQSAREQEEEVSTQEDEDTSSSAAEEAKEPSGSRDKKNRHKGSRQRSYRRGSESRHRSSRRCSSSSSSSEYSSDEDSPRGDRMFWEDATAIPALPPGLSERRDLILGFLQGKPSPPPAVPFSGAKLTKHPPGRHLTRKLKDRAFNGAWHLATHHCNVLRACLIARDSAAISYDEEFRRNASSCSETRWDKLNQEAWTMFVQPFAWSQTPSFMKRPNYRSRPFCTQAMRGVSAPHHHIRLTQGIKEDLGV</sequence>
<evidence type="ECO:0000313" key="2">
    <source>
        <dbReference type="Proteomes" id="UP000827872"/>
    </source>
</evidence>
<reference evidence="1" key="1">
    <citation type="submission" date="2021-08" db="EMBL/GenBank/DDBJ databases">
        <title>The first chromosome-level gecko genome reveals the dynamic sex chromosomes of Neotropical dwarf geckos (Sphaerodactylidae: Sphaerodactylus).</title>
        <authorList>
            <person name="Pinto B.J."/>
            <person name="Keating S.E."/>
            <person name="Gamble T."/>
        </authorList>
    </citation>
    <scope>NUCLEOTIDE SEQUENCE</scope>
    <source>
        <strain evidence="1">TG3544</strain>
    </source>
</reference>
<evidence type="ECO:0000313" key="1">
    <source>
        <dbReference type="EMBL" id="KAH8016522.1"/>
    </source>
</evidence>
<organism evidence="1 2">
    <name type="scientific">Sphaerodactylus townsendi</name>
    <dbReference type="NCBI Taxonomy" id="933632"/>
    <lineage>
        <taxon>Eukaryota</taxon>
        <taxon>Metazoa</taxon>
        <taxon>Chordata</taxon>
        <taxon>Craniata</taxon>
        <taxon>Vertebrata</taxon>
        <taxon>Euteleostomi</taxon>
        <taxon>Lepidosauria</taxon>
        <taxon>Squamata</taxon>
        <taxon>Bifurcata</taxon>
        <taxon>Gekkota</taxon>
        <taxon>Sphaerodactylidae</taxon>
        <taxon>Sphaerodactylus</taxon>
    </lineage>
</organism>
<protein>
    <submittedName>
        <fullName evidence="1">Uncharacterized protein</fullName>
    </submittedName>
</protein>
<keyword evidence="2" id="KW-1185">Reference proteome</keyword>